<dbReference type="RefSeq" id="WP_013433340.1">
    <property type="nucleotide sequence ID" value="NC_014721.1"/>
</dbReference>
<dbReference type="KEGG" id="cki:Calkr_2154"/>
<dbReference type="STRING" id="632335.Calkr_2154"/>
<dbReference type="Proteomes" id="UP000009256">
    <property type="component" value="Chromosome"/>
</dbReference>
<dbReference type="HOGENOM" id="CLU_1755460_0_0_9"/>
<dbReference type="AlphaFoldDB" id="E4S5V9"/>
<reference evidence="1 2" key="2">
    <citation type="journal article" date="2011" name="J. Bacteriol.">
        <title>Complete genome sequences for the anaerobic, extremely thermophilic plant biomass-degrading bacteria Caldicellulosiruptor hydrothermalis, Caldicellulosiruptor kristjanssonii, Caldicellulosiruptor kronotskyensis, Caldicellulosiruptor owensenis, and Caldicellulosiruptor lactoaceticus.</title>
        <authorList>
            <person name="Blumer-Schuette S.E."/>
            <person name="Ozdemir I."/>
            <person name="Mistry D."/>
            <person name="Lucas S."/>
            <person name="Lapidus A."/>
            <person name="Cheng J.F."/>
            <person name="Goodwin L.A."/>
            <person name="Pitluck S."/>
            <person name="Land M.L."/>
            <person name="Hauser L.J."/>
            <person name="Woyke T."/>
            <person name="Mikhailova N."/>
            <person name="Pati A."/>
            <person name="Kyrpides N.C."/>
            <person name="Ivanova N."/>
            <person name="Detter J.C."/>
            <person name="Walston-Davenport K."/>
            <person name="Han S."/>
            <person name="Adams M.W."/>
            <person name="Kelly R.M."/>
        </authorList>
    </citation>
    <scope>NUCLEOTIDE SEQUENCE [LARGE SCALE GENOMIC DNA]</scope>
    <source>
        <strain evidence="2">ATCC 700853 / DSM 12137 / I77R1B</strain>
    </source>
</reference>
<protein>
    <submittedName>
        <fullName evidence="1">Uncharacterized protein</fullName>
    </submittedName>
</protein>
<reference key="1">
    <citation type="submission" date="2010-11" db="EMBL/GenBank/DDBJ databases">
        <title>Complete sequence of chromosome of Caldicellulosiruptor kristjanssonii 177R1B.</title>
        <authorList>
            <consortium name="US DOE Joint Genome Institute"/>
            <person name="Lucas S."/>
            <person name="Copeland A."/>
            <person name="Lapidus A."/>
            <person name="Cheng J.-F."/>
            <person name="Bruce D."/>
            <person name="Goodwin L."/>
            <person name="Pitluck S."/>
            <person name="Davenport K."/>
            <person name="Detter J.C."/>
            <person name="Han C."/>
            <person name="Tapia R."/>
            <person name="Land M."/>
            <person name="Hauser L."/>
            <person name="Jeffries C."/>
            <person name="Kyrpides N."/>
            <person name="Ivanova N."/>
            <person name="Mikhailova N."/>
            <person name="Blumer-Schuette S.E."/>
            <person name="Kelly R.M."/>
            <person name="Woyke T."/>
        </authorList>
    </citation>
    <scope>NUCLEOTIDE SEQUENCE</scope>
    <source>
        <strain>177R1B</strain>
    </source>
</reference>
<evidence type="ECO:0000313" key="2">
    <source>
        <dbReference type="Proteomes" id="UP000009256"/>
    </source>
</evidence>
<dbReference type="OrthoDB" id="9853153at2"/>
<proteinExistence type="predicted"/>
<sequence>MNNLIYKTPVPEEKAREELKAFLEYFEREEGIDNLRFFKAEDIVYDIVYWAEPHEPWDHCQKTYLVHTDGTVEEVDGFEFFELQIWKVFEKYPQKLKTTKYIVIAENHGDVATICYTENTTAVQNKVLRIIREKQEIKQKIQKLLAGL</sequence>
<accession>E4S5V9</accession>
<dbReference type="EMBL" id="CP002326">
    <property type="protein sequence ID" value="ADQ41619.1"/>
    <property type="molecule type" value="Genomic_DNA"/>
</dbReference>
<keyword evidence="2" id="KW-1185">Reference proteome</keyword>
<gene>
    <name evidence="1" type="ordered locus">Calkr_2154</name>
</gene>
<evidence type="ECO:0000313" key="1">
    <source>
        <dbReference type="EMBL" id="ADQ41619.1"/>
    </source>
</evidence>
<name>E4S5V9_CALA7</name>
<organism evidence="1 2">
    <name type="scientific">Caldicellulosiruptor acetigenus (strain ATCC 700853 / DSM 12137 / I77R1B)</name>
    <name type="common">Caldicellulosiruptor kristjanssonii</name>
    <dbReference type="NCBI Taxonomy" id="632335"/>
    <lineage>
        <taxon>Bacteria</taxon>
        <taxon>Bacillati</taxon>
        <taxon>Bacillota</taxon>
        <taxon>Bacillota incertae sedis</taxon>
        <taxon>Caldicellulosiruptorales</taxon>
        <taxon>Caldicellulosiruptoraceae</taxon>
        <taxon>Caldicellulosiruptor</taxon>
    </lineage>
</organism>